<organism evidence="2 3">
    <name type="scientific">Gracilimonas halophila</name>
    <dbReference type="NCBI Taxonomy" id="1834464"/>
    <lineage>
        <taxon>Bacteria</taxon>
        <taxon>Pseudomonadati</taxon>
        <taxon>Balneolota</taxon>
        <taxon>Balneolia</taxon>
        <taxon>Balneolales</taxon>
        <taxon>Balneolaceae</taxon>
        <taxon>Gracilimonas</taxon>
    </lineage>
</organism>
<name>A0ABW5JIA3_9BACT</name>
<dbReference type="GO" id="GO:0016787">
    <property type="term" value="F:hydrolase activity"/>
    <property type="evidence" value="ECO:0007669"/>
    <property type="project" value="UniProtKB-KW"/>
</dbReference>
<dbReference type="PANTHER" id="PTHR12277">
    <property type="entry name" value="ALPHA/BETA HYDROLASE DOMAIN-CONTAINING PROTEIN"/>
    <property type="match status" value="1"/>
</dbReference>
<comment type="caution">
    <text evidence="2">The sequence shown here is derived from an EMBL/GenBank/DDBJ whole genome shotgun (WGS) entry which is preliminary data.</text>
</comment>
<reference evidence="3" key="1">
    <citation type="journal article" date="2019" name="Int. J. Syst. Evol. Microbiol.">
        <title>The Global Catalogue of Microorganisms (GCM) 10K type strain sequencing project: providing services to taxonomists for standard genome sequencing and annotation.</title>
        <authorList>
            <consortium name="The Broad Institute Genomics Platform"/>
            <consortium name="The Broad Institute Genome Sequencing Center for Infectious Disease"/>
            <person name="Wu L."/>
            <person name="Ma J."/>
        </authorList>
    </citation>
    <scope>NUCLEOTIDE SEQUENCE [LARGE SCALE GENOMIC DNA]</scope>
    <source>
        <strain evidence="3">KCTC 52042</strain>
    </source>
</reference>
<dbReference type="InterPro" id="IPR029058">
    <property type="entry name" value="AB_hydrolase_fold"/>
</dbReference>
<gene>
    <name evidence="2" type="ORF">ACFSVN_08470</name>
</gene>
<dbReference type="RefSeq" id="WP_390300964.1">
    <property type="nucleotide sequence ID" value="NZ_JBHULI010000024.1"/>
</dbReference>
<dbReference type="PANTHER" id="PTHR12277:SF81">
    <property type="entry name" value="PROTEIN ABHD13"/>
    <property type="match status" value="1"/>
</dbReference>
<evidence type="ECO:0000313" key="2">
    <source>
        <dbReference type="EMBL" id="MFD2532476.1"/>
    </source>
</evidence>
<dbReference type="SUPFAM" id="SSF53474">
    <property type="entry name" value="alpha/beta-Hydrolases"/>
    <property type="match status" value="1"/>
</dbReference>
<sequence>MLDKDARYDYSFEFEERWFEPEPDVRIHAIHAYTDADSVKGLVMSLHGNRGANRTNSDKYTLFLNNGYDMIYPDYRIYGKSRWNMDNEKDLVGDISHVFEEMAEEYGEENIAIVGYSLGSGVASQVAKEHDPKMLILWTPFYSLVDVKDSQFPFLPDFLMQYQLRTNVALREIEEPVHIFYAGADEVLPIKRSLKLTEYLKEGDTYKVIEGQRHGWIYRNQELIQGLEKLFR</sequence>
<keyword evidence="2" id="KW-0378">Hydrolase</keyword>
<dbReference type="EMBL" id="JBHULI010000024">
    <property type="protein sequence ID" value="MFD2532476.1"/>
    <property type="molecule type" value="Genomic_DNA"/>
</dbReference>
<dbReference type="Proteomes" id="UP001597460">
    <property type="component" value="Unassembled WGS sequence"/>
</dbReference>
<proteinExistence type="predicted"/>
<evidence type="ECO:0000313" key="3">
    <source>
        <dbReference type="Proteomes" id="UP001597460"/>
    </source>
</evidence>
<dbReference type="Gene3D" id="3.40.50.1820">
    <property type="entry name" value="alpha/beta hydrolase"/>
    <property type="match status" value="1"/>
</dbReference>
<dbReference type="InterPro" id="IPR022742">
    <property type="entry name" value="Hydrolase_4"/>
</dbReference>
<protein>
    <submittedName>
        <fullName evidence="2">Alpha/beta hydrolase</fullName>
    </submittedName>
</protein>
<evidence type="ECO:0000259" key="1">
    <source>
        <dbReference type="Pfam" id="PF12146"/>
    </source>
</evidence>
<feature type="domain" description="Serine aminopeptidase S33" evidence="1">
    <location>
        <begin position="38"/>
        <end position="144"/>
    </location>
</feature>
<accession>A0ABW5JIA3</accession>
<keyword evidence="3" id="KW-1185">Reference proteome</keyword>
<dbReference type="Pfam" id="PF12146">
    <property type="entry name" value="Hydrolase_4"/>
    <property type="match status" value="1"/>
</dbReference>